<dbReference type="EMBL" id="OC927969">
    <property type="protein sequence ID" value="CAD7657515.1"/>
    <property type="molecule type" value="Genomic_DNA"/>
</dbReference>
<proteinExistence type="predicted"/>
<name>A0A7R9QTU7_9ACAR</name>
<gene>
    <name evidence="1" type="ORF">ONB1V03_LOCUS14143</name>
</gene>
<sequence length="109" mass="12275">MPFPSPKHTIGSDFYIPHNLRSRINAISMTRDMDTTGADQCSHSILLAEDDSIREVDENESFLPNSDQKTANNVITKSSQHNDSNDFEFKANQYCSQNSPKDNVKKIIA</sequence>
<reference evidence="1" key="1">
    <citation type="submission" date="2020-11" db="EMBL/GenBank/DDBJ databases">
        <authorList>
            <person name="Tran Van P."/>
        </authorList>
    </citation>
    <scope>NUCLEOTIDE SEQUENCE</scope>
</reference>
<evidence type="ECO:0000313" key="2">
    <source>
        <dbReference type="Proteomes" id="UP000728032"/>
    </source>
</evidence>
<dbReference type="EMBL" id="CAJPVJ010013144">
    <property type="protein sequence ID" value="CAG2174701.1"/>
    <property type="molecule type" value="Genomic_DNA"/>
</dbReference>
<keyword evidence="2" id="KW-1185">Reference proteome</keyword>
<accession>A0A7R9QTU7</accession>
<organism evidence="1">
    <name type="scientific">Oppiella nova</name>
    <dbReference type="NCBI Taxonomy" id="334625"/>
    <lineage>
        <taxon>Eukaryota</taxon>
        <taxon>Metazoa</taxon>
        <taxon>Ecdysozoa</taxon>
        <taxon>Arthropoda</taxon>
        <taxon>Chelicerata</taxon>
        <taxon>Arachnida</taxon>
        <taxon>Acari</taxon>
        <taxon>Acariformes</taxon>
        <taxon>Sarcoptiformes</taxon>
        <taxon>Oribatida</taxon>
        <taxon>Brachypylina</taxon>
        <taxon>Oppioidea</taxon>
        <taxon>Oppiidae</taxon>
        <taxon>Oppiella</taxon>
    </lineage>
</organism>
<dbReference type="OrthoDB" id="1856718at2759"/>
<dbReference type="Proteomes" id="UP000728032">
    <property type="component" value="Unassembled WGS sequence"/>
</dbReference>
<protein>
    <submittedName>
        <fullName evidence="1">Uncharacterized protein</fullName>
    </submittedName>
</protein>
<dbReference type="AlphaFoldDB" id="A0A7R9QTU7"/>
<evidence type="ECO:0000313" key="1">
    <source>
        <dbReference type="EMBL" id="CAD7657515.1"/>
    </source>
</evidence>